<comment type="similarity">
    <text evidence="2">Belongs to the TRM6/GCD10 family.</text>
</comment>
<keyword evidence="9" id="KW-1185">Reference proteome</keyword>
<sequence>MEIDDKTKSGSVTTDKPETIDAHPVPRDGTDTVKPAAQPADEDHQLGESSKSNGVTVPAKRKAVNAVAQQEAAPLEPLDVLARRRVTQIKEGDNVLLRLPSDSIKAVVASKEGIIPLGKYGGFPAYQLLGQFYDITYEIIQAANRTPVEASGPADAQADVGESSTKKVDEEASIAGFGQKKSKKKQRRAKGNEGESGGFRSNPAWNNEIRPFKSRALVDAVIDDIQETNEFIDDSETARGSFLSHEEIAELRAQGVSAEEMMRRQIERHDKFDLKTDFSKEKWRKRKEKKFSQTIHPIAPTASNICLHYLIRSPASILHMRDDTLSQLLTYGNIRPDGRYLVVDDTGGLVTAAIMERMGCTGRILTFTDADSPPAWGVLSVMNWSERELECVKWLNWLEAEEDYEKAPPPDEDTLPTVAAHKTHARLRRHNQQVAELNATRNELHLGQWDGLILATEMSPISILARLTPYLSGSSNIVIYSPYQQILVDVLAYAKKNPNYLAGTLTESWTRTYQVSQIRQRHFMDLCLD</sequence>
<reference evidence="8 9" key="1">
    <citation type="submission" date="2017-03" db="EMBL/GenBank/DDBJ databases">
        <title>Widespread Adenine N6-methylation of Active Genes in Fungi.</title>
        <authorList>
            <consortium name="DOE Joint Genome Institute"/>
            <person name="Mondo S.J."/>
            <person name="Dannebaum R.O."/>
            <person name="Kuo R.C."/>
            <person name="Louie K.B."/>
            <person name="Bewick A.J."/>
            <person name="Labutti K."/>
            <person name="Haridas S."/>
            <person name="Kuo A."/>
            <person name="Salamov A."/>
            <person name="Ahrendt S.R."/>
            <person name="Lau R."/>
            <person name="Bowen B.P."/>
            <person name="Lipzen A."/>
            <person name="Sullivan W."/>
            <person name="Andreopoulos W.B."/>
            <person name="Clum A."/>
            <person name="Lindquist E."/>
            <person name="Daum C."/>
            <person name="Northen T.R."/>
            <person name="Ramamoorthy G."/>
            <person name="Schmitz R.J."/>
            <person name="Gryganskyi A."/>
            <person name="Culley D."/>
            <person name="Magnuson J."/>
            <person name="James T.Y."/>
            <person name="O'Malley M.A."/>
            <person name="Stajich J.E."/>
            <person name="Spatafora J.W."/>
            <person name="Visel A."/>
            <person name="Grigoriev I.V."/>
        </authorList>
    </citation>
    <scope>NUCLEOTIDE SEQUENCE [LARGE SCALE GENOMIC DNA]</scope>
    <source>
        <strain evidence="8 9">NRRL Y-17943</strain>
    </source>
</reference>
<keyword evidence="5" id="KW-0539">Nucleus</keyword>
<protein>
    <recommendedName>
        <fullName evidence="3">tRNA (adenine(58)-N(1))-methyltransferase non-catalytic subunit TRM6</fullName>
    </recommendedName>
    <alternativeName>
        <fullName evidence="6">tRNA(m1A58)-methyltransferase subunit TRM6</fullName>
    </alternativeName>
</protein>
<feature type="region of interest" description="Disordered" evidence="7">
    <location>
        <begin position="148"/>
        <end position="205"/>
    </location>
</feature>
<name>A0A1Y1USL7_9TREE</name>
<dbReference type="GO" id="GO:0030488">
    <property type="term" value="P:tRNA methylation"/>
    <property type="evidence" value="ECO:0007669"/>
    <property type="project" value="InterPro"/>
</dbReference>
<evidence type="ECO:0000256" key="5">
    <source>
        <dbReference type="ARBA" id="ARBA00023242"/>
    </source>
</evidence>
<accession>A0A1Y1USL7</accession>
<evidence type="ECO:0000313" key="9">
    <source>
        <dbReference type="Proteomes" id="UP000193218"/>
    </source>
</evidence>
<dbReference type="PANTHER" id="PTHR12945:SF0">
    <property type="entry name" value="TRNA (ADENINE(58)-N(1))-METHYLTRANSFERASE NON-CATALYTIC SUBUNIT TRM6"/>
    <property type="match status" value="1"/>
</dbReference>
<dbReference type="GO" id="GO:0005634">
    <property type="term" value="C:nucleus"/>
    <property type="evidence" value="ECO:0007669"/>
    <property type="project" value="UniProtKB-SubCell"/>
</dbReference>
<feature type="compositionally biased region" description="Basic residues" evidence="7">
    <location>
        <begin position="180"/>
        <end position="189"/>
    </location>
</feature>
<feature type="compositionally biased region" description="Basic and acidic residues" evidence="7">
    <location>
        <begin position="15"/>
        <end position="31"/>
    </location>
</feature>
<evidence type="ECO:0000256" key="4">
    <source>
        <dbReference type="ARBA" id="ARBA00022694"/>
    </source>
</evidence>
<dbReference type="PANTHER" id="PTHR12945">
    <property type="entry name" value="TRANSLATION INITIATION FACTOR EIF3-RELATED"/>
    <property type="match status" value="1"/>
</dbReference>
<dbReference type="EMBL" id="NBSH01000001">
    <property type="protein sequence ID" value="ORX41008.1"/>
    <property type="molecule type" value="Genomic_DNA"/>
</dbReference>
<dbReference type="OrthoDB" id="10254665at2759"/>
<keyword evidence="4" id="KW-0819">tRNA processing</keyword>
<evidence type="ECO:0000256" key="3">
    <source>
        <dbReference type="ARBA" id="ARBA00021704"/>
    </source>
</evidence>
<dbReference type="AlphaFoldDB" id="A0A1Y1USL7"/>
<comment type="caution">
    <text evidence="8">The sequence shown here is derived from an EMBL/GenBank/DDBJ whole genome shotgun (WGS) entry which is preliminary data.</text>
</comment>
<dbReference type="FunCoup" id="A0A1Y1USL7">
    <property type="interactions" value="468"/>
</dbReference>
<dbReference type="InterPro" id="IPR017423">
    <property type="entry name" value="TRM6"/>
</dbReference>
<dbReference type="InParanoid" id="A0A1Y1USL7"/>
<dbReference type="GeneID" id="33556259"/>
<evidence type="ECO:0000256" key="1">
    <source>
        <dbReference type="ARBA" id="ARBA00004123"/>
    </source>
</evidence>
<evidence type="ECO:0000256" key="6">
    <source>
        <dbReference type="ARBA" id="ARBA00032319"/>
    </source>
</evidence>
<evidence type="ECO:0000256" key="2">
    <source>
        <dbReference type="ARBA" id="ARBA00008320"/>
    </source>
</evidence>
<gene>
    <name evidence="8" type="ORF">BD324DRAFT_612868</name>
</gene>
<dbReference type="STRING" id="4999.A0A1Y1USL7"/>
<dbReference type="Pfam" id="PF04189">
    <property type="entry name" value="Gcd10p"/>
    <property type="match status" value="1"/>
</dbReference>
<dbReference type="RefSeq" id="XP_021874687.1">
    <property type="nucleotide sequence ID" value="XM_022014451.1"/>
</dbReference>
<proteinExistence type="inferred from homology"/>
<evidence type="ECO:0000256" key="7">
    <source>
        <dbReference type="SAM" id="MobiDB-lite"/>
    </source>
</evidence>
<comment type="subcellular location">
    <subcellularLocation>
        <location evidence="1">Nucleus</location>
    </subcellularLocation>
</comment>
<dbReference type="Proteomes" id="UP000193218">
    <property type="component" value="Unassembled WGS sequence"/>
</dbReference>
<evidence type="ECO:0000313" key="8">
    <source>
        <dbReference type="EMBL" id="ORX41008.1"/>
    </source>
</evidence>
<dbReference type="GO" id="GO:0031515">
    <property type="term" value="C:tRNA (m1A) methyltransferase complex"/>
    <property type="evidence" value="ECO:0007669"/>
    <property type="project" value="InterPro"/>
</dbReference>
<organism evidence="8 9">
    <name type="scientific">Kockovaella imperatae</name>
    <dbReference type="NCBI Taxonomy" id="4999"/>
    <lineage>
        <taxon>Eukaryota</taxon>
        <taxon>Fungi</taxon>
        <taxon>Dikarya</taxon>
        <taxon>Basidiomycota</taxon>
        <taxon>Agaricomycotina</taxon>
        <taxon>Tremellomycetes</taxon>
        <taxon>Tremellales</taxon>
        <taxon>Cuniculitremaceae</taxon>
        <taxon>Kockovaella</taxon>
    </lineage>
</organism>
<feature type="region of interest" description="Disordered" evidence="7">
    <location>
        <begin position="1"/>
        <end position="56"/>
    </location>
</feature>